<dbReference type="Proteomes" id="UP000002051">
    <property type="component" value="Chromosome 4"/>
</dbReference>
<dbReference type="Proteomes" id="UP000265566">
    <property type="component" value="Chromosome 4"/>
</dbReference>
<evidence type="ECO:0000313" key="7">
    <source>
        <dbReference type="EnsemblPlants" id="AES90426"/>
    </source>
</evidence>
<dbReference type="PANTHER" id="PTHR34997">
    <property type="entry name" value="AM15"/>
    <property type="match status" value="1"/>
</dbReference>
<reference evidence="5 8" key="1">
    <citation type="journal article" date="2011" name="Nature">
        <title>The Medicago genome provides insight into the evolution of rhizobial symbioses.</title>
        <authorList>
            <person name="Young N.D."/>
            <person name="Debelle F."/>
            <person name="Oldroyd G.E."/>
            <person name="Geurts R."/>
            <person name="Cannon S.B."/>
            <person name="Udvardi M.K."/>
            <person name="Benedito V.A."/>
            <person name="Mayer K.F."/>
            <person name="Gouzy J."/>
            <person name="Schoof H."/>
            <person name="Van de Peer Y."/>
            <person name="Proost S."/>
            <person name="Cook D.R."/>
            <person name="Meyers B.C."/>
            <person name="Spannagl M."/>
            <person name="Cheung F."/>
            <person name="De Mita S."/>
            <person name="Krishnakumar V."/>
            <person name="Gundlach H."/>
            <person name="Zhou S."/>
            <person name="Mudge J."/>
            <person name="Bharti A.K."/>
            <person name="Murray J.D."/>
            <person name="Naoumkina M.A."/>
            <person name="Rosen B."/>
            <person name="Silverstein K.A."/>
            <person name="Tang H."/>
            <person name="Rombauts S."/>
            <person name="Zhao P.X."/>
            <person name="Zhou P."/>
            <person name="Barbe V."/>
            <person name="Bardou P."/>
            <person name="Bechner M."/>
            <person name="Bellec A."/>
            <person name="Berger A."/>
            <person name="Berges H."/>
            <person name="Bidwell S."/>
            <person name="Bisseling T."/>
            <person name="Choisne N."/>
            <person name="Couloux A."/>
            <person name="Denny R."/>
            <person name="Deshpande S."/>
            <person name="Dai X."/>
            <person name="Doyle J.J."/>
            <person name="Dudez A.M."/>
            <person name="Farmer A.D."/>
            <person name="Fouteau S."/>
            <person name="Franken C."/>
            <person name="Gibelin C."/>
            <person name="Gish J."/>
            <person name="Goldstein S."/>
            <person name="Gonzalez A.J."/>
            <person name="Green P.J."/>
            <person name="Hallab A."/>
            <person name="Hartog M."/>
            <person name="Hua A."/>
            <person name="Humphray S.J."/>
            <person name="Jeong D.H."/>
            <person name="Jing Y."/>
            <person name="Jocker A."/>
            <person name="Kenton S.M."/>
            <person name="Kim D.J."/>
            <person name="Klee K."/>
            <person name="Lai H."/>
            <person name="Lang C."/>
            <person name="Lin S."/>
            <person name="Macmil S.L."/>
            <person name="Magdelenat G."/>
            <person name="Matthews L."/>
            <person name="McCorrison J."/>
            <person name="Monaghan E.L."/>
            <person name="Mun J.H."/>
            <person name="Najar F.Z."/>
            <person name="Nicholson C."/>
            <person name="Noirot C."/>
            <person name="O'Bleness M."/>
            <person name="Paule C.R."/>
            <person name="Poulain J."/>
            <person name="Prion F."/>
            <person name="Qin B."/>
            <person name="Qu C."/>
            <person name="Retzel E.F."/>
            <person name="Riddle C."/>
            <person name="Sallet E."/>
            <person name="Samain S."/>
            <person name="Samson N."/>
            <person name="Sanders I."/>
            <person name="Saurat O."/>
            <person name="Scarpelli C."/>
            <person name="Schiex T."/>
            <person name="Segurens B."/>
            <person name="Severin A.J."/>
            <person name="Sherrier D.J."/>
            <person name="Shi R."/>
            <person name="Sims S."/>
            <person name="Singer S.R."/>
            <person name="Sinharoy S."/>
            <person name="Sterck L."/>
            <person name="Viollet A."/>
            <person name="Wang B.B."/>
            <person name="Wang K."/>
            <person name="Wang M."/>
            <person name="Wang X."/>
            <person name="Warfsmann J."/>
            <person name="Weissenbach J."/>
            <person name="White D.D."/>
            <person name="White J.D."/>
            <person name="Wiley G.B."/>
            <person name="Wincker P."/>
            <person name="Xing Y."/>
            <person name="Yang L."/>
            <person name="Yao Z."/>
            <person name="Ying F."/>
            <person name="Zhai J."/>
            <person name="Zhou L."/>
            <person name="Zuber A."/>
            <person name="Denarie J."/>
            <person name="Dixon R.A."/>
            <person name="May G.D."/>
            <person name="Schwartz D.C."/>
            <person name="Rogers J."/>
            <person name="Quetier F."/>
            <person name="Town C.D."/>
            <person name="Roe B.A."/>
        </authorList>
    </citation>
    <scope>NUCLEOTIDE SEQUENCE [LARGE SCALE GENOMIC DNA]</scope>
    <source>
        <strain evidence="5">A17</strain>
        <strain evidence="7 8">cv. Jemalong A17</strain>
    </source>
</reference>
<evidence type="ECO:0000256" key="2">
    <source>
        <dbReference type="ARBA" id="ARBA00023026"/>
    </source>
</evidence>
<dbReference type="EnsemblPlants" id="AES90426">
    <property type="protein sequence ID" value="AES90426"/>
    <property type="gene ID" value="MTR_4g091010"/>
</dbReference>
<reference evidence="7" key="3">
    <citation type="submission" date="2015-04" db="UniProtKB">
        <authorList>
            <consortium name="EnsemblPlants"/>
        </authorList>
    </citation>
    <scope>IDENTIFICATION</scope>
    <source>
        <strain evidence="7">cv. Jemalong A17</strain>
    </source>
</reference>
<dbReference type="PANTHER" id="PTHR34997:SF1">
    <property type="entry name" value="PEPTIDOGLYCAN-BINDING LYSIN DOMAIN"/>
    <property type="match status" value="1"/>
</dbReference>
<reference evidence="5 8" key="2">
    <citation type="journal article" date="2014" name="BMC Genomics">
        <title>An improved genome release (version Mt4.0) for the model legume Medicago truncatula.</title>
        <authorList>
            <person name="Tang H."/>
            <person name="Krishnakumar V."/>
            <person name="Bidwell S."/>
            <person name="Rosen B."/>
            <person name="Chan A."/>
            <person name="Zhou S."/>
            <person name="Gentzbittel L."/>
            <person name="Childs K.L."/>
            <person name="Yandell M."/>
            <person name="Gundlach H."/>
            <person name="Mayer K.F."/>
            <person name="Schwartz D.C."/>
            <person name="Town C.D."/>
        </authorList>
    </citation>
    <scope>GENOME REANNOTATION</scope>
    <source>
        <strain evidence="7 8">cv. Jemalong A17</strain>
    </source>
</reference>
<dbReference type="HOGENOM" id="CLU_141309_0_0_1"/>
<reference evidence="6" key="4">
    <citation type="journal article" date="2018" name="Nat. Plants">
        <title>Whole-genome landscape of Medicago truncatula symbiotic genes.</title>
        <authorList>
            <person name="Pecrix Y."/>
            <person name="Gamas P."/>
            <person name="Carrere S."/>
        </authorList>
    </citation>
    <scope>NUCLEOTIDE SEQUENCE</scope>
    <source>
        <tissue evidence="6">Leaves</tissue>
    </source>
</reference>
<dbReference type="EMBL" id="CM001220">
    <property type="protein sequence ID" value="AES90426.1"/>
    <property type="molecule type" value="Genomic_DNA"/>
</dbReference>
<dbReference type="Gene3D" id="3.10.350.10">
    <property type="entry name" value="LysM domain"/>
    <property type="match status" value="1"/>
</dbReference>
<keyword evidence="2" id="KW-0843">Virulence</keyword>
<evidence type="ECO:0000313" key="6">
    <source>
        <dbReference type="EMBL" id="RHN62508.1"/>
    </source>
</evidence>
<keyword evidence="3" id="KW-0732">Signal</keyword>
<dbReference type="Gramene" id="rna25092">
    <property type="protein sequence ID" value="RHN62508.1"/>
    <property type="gene ID" value="gene25092"/>
</dbReference>
<dbReference type="InterPro" id="IPR052210">
    <property type="entry name" value="LysM1-like"/>
</dbReference>
<protein>
    <submittedName>
        <fullName evidence="5">LysM domain protein</fullName>
    </submittedName>
    <submittedName>
        <fullName evidence="6">Putative LysM domain-containing protein</fullName>
    </submittedName>
</protein>
<keyword evidence="1" id="KW-0147">Chitin-binding</keyword>
<dbReference type="STRING" id="3880.G7JRT5"/>
<evidence type="ECO:0000259" key="4">
    <source>
        <dbReference type="PROSITE" id="PS51782"/>
    </source>
</evidence>
<organism evidence="5 8">
    <name type="scientific">Medicago truncatula</name>
    <name type="common">Barrel medic</name>
    <name type="synonym">Medicago tribuloides</name>
    <dbReference type="NCBI Taxonomy" id="3880"/>
    <lineage>
        <taxon>Eukaryota</taxon>
        <taxon>Viridiplantae</taxon>
        <taxon>Streptophyta</taxon>
        <taxon>Embryophyta</taxon>
        <taxon>Tracheophyta</taxon>
        <taxon>Spermatophyta</taxon>
        <taxon>Magnoliopsida</taxon>
        <taxon>eudicotyledons</taxon>
        <taxon>Gunneridae</taxon>
        <taxon>Pentapetalae</taxon>
        <taxon>rosids</taxon>
        <taxon>fabids</taxon>
        <taxon>Fabales</taxon>
        <taxon>Fabaceae</taxon>
        <taxon>Papilionoideae</taxon>
        <taxon>50 kb inversion clade</taxon>
        <taxon>NPAAA clade</taxon>
        <taxon>Hologalegina</taxon>
        <taxon>IRL clade</taxon>
        <taxon>Trifolieae</taxon>
        <taxon>Medicago</taxon>
    </lineage>
</organism>
<proteinExistence type="predicted"/>
<name>G7JRT5_MEDTR</name>
<dbReference type="InterPro" id="IPR018392">
    <property type="entry name" value="LysM"/>
</dbReference>
<feature type="chain" id="PRO_5014573108" evidence="3">
    <location>
        <begin position="26"/>
        <end position="85"/>
    </location>
</feature>
<keyword evidence="8" id="KW-1185">Reference proteome</keyword>
<dbReference type="AlphaFoldDB" id="G7JRT5"/>
<feature type="signal peptide" evidence="3">
    <location>
        <begin position="1"/>
        <end position="25"/>
    </location>
</feature>
<accession>G7JRT5</accession>
<dbReference type="PROSITE" id="PS51782">
    <property type="entry name" value="LYSM"/>
    <property type="match status" value="1"/>
</dbReference>
<dbReference type="GO" id="GO:0008061">
    <property type="term" value="F:chitin binding"/>
    <property type="evidence" value="ECO:0007669"/>
    <property type="project" value="UniProtKB-KW"/>
</dbReference>
<gene>
    <name evidence="5" type="ordered locus">MTR_4g091010</name>
    <name evidence="6" type="ORF">MtrunA17_Chr4g0048191</name>
</gene>
<dbReference type="EMBL" id="PSQE01000004">
    <property type="protein sequence ID" value="RHN62508.1"/>
    <property type="molecule type" value="Genomic_DNA"/>
</dbReference>
<evidence type="ECO:0000313" key="5">
    <source>
        <dbReference type="EMBL" id="AES90426.1"/>
    </source>
</evidence>
<feature type="domain" description="LysM" evidence="4">
    <location>
        <begin position="36"/>
        <end position="80"/>
    </location>
</feature>
<evidence type="ECO:0000256" key="3">
    <source>
        <dbReference type="SAM" id="SignalP"/>
    </source>
</evidence>
<dbReference type="OMA" id="DSTPECE"/>
<dbReference type="eggNOG" id="ENOG502S77K">
    <property type="taxonomic scope" value="Eukaryota"/>
</dbReference>
<dbReference type="PaxDb" id="3880-AES90426"/>
<sequence>MAKFTKISFALIFALILIMMFIAESRPTPTVPRCDTIHAVAEAETCSSIFQKFNLLEAHFLEINPNINCVGIFVGQWVCVEGEVN</sequence>
<dbReference type="InterPro" id="IPR036779">
    <property type="entry name" value="LysM_dom_sf"/>
</dbReference>
<evidence type="ECO:0000313" key="8">
    <source>
        <dbReference type="Proteomes" id="UP000002051"/>
    </source>
</evidence>
<dbReference type="SUPFAM" id="SSF54106">
    <property type="entry name" value="LysM domain"/>
    <property type="match status" value="1"/>
</dbReference>
<evidence type="ECO:0000256" key="1">
    <source>
        <dbReference type="ARBA" id="ARBA00022669"/>
    </source>
</evidence>
<dbReference type="CDD" id="cd00118">
    <property type="entry name" value="LysM"/>
    <property type="match status" value="1"/>
</dbReference>
<dbReference type="Pfam" id="PF01476">
    <property type="entry name" value="LysM"/>
    <property type="match status" value="1"/>
</dbReference>